<feature type="domain" description="Argininosuccinate lyase C-terminal" evidence="7">
    <location>
        <begin position="369"/>
        <end position="443"/>
    </location>
</feature>
<feature type="domain" description="Fumarate lyase N-terminal" evidence="6">
    <location>
        <begin position="52"/>
        <end position="307"/>
    </location>
</feature>
<comment type="catalytic activity">
    <reaction evidence="1">
        <text>2-(N(omega)-L-arginino)succinate = fumarate + L-arginine</text>
        <dbReference type="Rhea" id="RHEA:24020"/>
        <dbReference type="ChEBI" id="CHEBI:29806"/>
        <dbReference type="ChEBI" id="CHEBI:32682"/>
        <dbReference type="ChEBI" id="CHEBI:57472"/>
        <dbReference type="EC" id="4.3.2.1"/>
    </reaction>
</comment>
<dbReference type="EC" id="4.3.2.1" evidence="3"/>
<dbReference type="RefSeq" id="WP_003813989.1">
    <property type="nucleotide sequence ID" value="NC_019382.1"/>
</dbReference>
<sequence>MTTLGVGAILSAEPAEIVRRLTFATKEAAAAGHEDLFHAMSRVNLAHAVMLRDRNLIPPEAARALVALMAELFERGPSSVALEAGAGDLYPQIEAHAAALLGADVAGYLQLGRSRGDVIPSAMRLKLRIKLMRLLASVLALREAILDRAVEHADTIMPAYTHWQQSQIMTVGHFLGRFSAWLERDTQRLFECVSRHNLSVLGSANGVGTSVRVDRAMTAAWLGHDEPTLSTGDGTNAWDYMIEPVSVAALLCSHLARLTGNFILWHTQEFGMVRLSDAFCTASTYLPHKRNPEPLETVKVFAEQVQGALATVYLMARNEDWPHSLINHGFDAINGALTLSGDAADLTGAIMRDISFDPARMRELLDLSYATASEVANTLVAAGGLPFREAHEIVGTAVRACMADGRAALTPARVRDAARGMGIDLPPIDDAQLAACIDPGNFVQAIHSSGGTAPAEVRRVLAVWRDALHADQRAWRQWQDRYDEADRALLASARGGA</sequence>
<dbReference type="PRINTS" id="PR00145">
    <property type="entry name" value="ARGSUCLYASE"/>
</dbReference>
<dbReference type="InterPro" id="IPR022761">
    <property type="entry name" value="Fumarate_lyase_N"/>
</dbReference>
<evidence type="ECO:0000259" key="6">
    <source>
        <dbReference type="Pfam" id="PF00206"/>
    </source>
</evidence>
<dbReference type="PANTHER" id="PTHR43814">
    <property type="entry name" value="ARGININOSUCCINATE LYASE"/>
    <property type="match status" value="1"/>
</dbReference>
<reference evidence="8 9" key="1">
    <citation type="journal article" date="2012" name="BMC Genomics">
        <title>Comparative genomics of the classical Bordetella subspecies: the evolution and exchange of virulence-associated diversity amongst closely related pathogens.</title>
        <authorList>
            <person name="Park J."/>
            <person name="Zhang Y."/>
            <person name="Buboltz A.M."/>
            <person name="Zhang X."/>
            <person name="Schuster S.C."/>
            <person name="Ahuja U."/>
            <person name="Liu M."/>
            <person name="Miller J.F."/>
            <person name="Sebaihia M."/>
            <person name="Bentley S.D."/>
            <person name="Parkhill J."/>
            <person name="Harvill E.T."/>
        </authorList>
    </citation>
    <scope>NUCLEOTIDE SEQUENCE [LARGE SCALE GENOMIC DNA]</scope>
    <source>
        <strain evidence="8 9">253</strain>
    </source>
</reference>
<dbReference type="UniPathway" id="UPA00068">
    <property type="reaction ID" value="UER00114"/>
</dbReference>
<comment type="pathway">
    <text evidence="2">Amino-acid biosynthesis; L-arginine biosynthesis; L-arginine from L-ornithine and carbamoyl phosphate: step 3/3.</text>
</comment>
<evidence type="ECO:0000313" key="9">
    <source>
        <dbReference type="Proteomes" id="UP000007564"/>
    </source>
</evidence>
<name>A0A0C6PE65_BORBO</name>
<dbReference type="GO" id="GO:0004056">
    <property type="term" value="F:argininosuccinate lyase activity"/>
    <property type="evidence" value="ECO:0007669"/>
    <property type="project" value="UniProtKB-EC"/>
</dbReference>
<dbReference type="GO" id="GO:0042450">
    <property type="term" value="P:L-arginine biosynthetic process via ornithine"/>
    <property type="evidence" value="ECO:0007669"/>
    <property type="project" value="InterPro"/>
</dbReference>
<proteinExistence type="predicted"/>
<keyword evidence="4" id="KW-0055">Arginine biosynthesis</keyword>
<evidence type="ECO:0000259" key="7">
    <source>
        <dbReference type="Pfam" id="PF14698"/>
    </source>
</evidence>
<evidence type="ECO:0000313" key="8">
    <source>
        <dbReference type="EMBL" id="CCJ56460.1"/>
    </source>
</evidence>
<dbReference type="Proteomes" id="UP000007564">
    <property type="component" value="Chromosome"/>
</dbReference>
<evidence type="ECO:0000256" key="2">
    <source>
        <dbReference type="ARBA" id="ARBA00004941"/>
    </source>
</evidence>
<evidence type="ECO:0000256" key="5">
    <source>
        <dbReference type="ARBA" id="ARBA00023239"/>
    </source>
</evidence>
<keyword evidence="5 8" id="KW-0456">Lyase</keyword>
<evidence type="ECO:0000256" key="3">
    <source>
        <dbReference type="ARBA" id="ARBA00012338"/>
    </source>
</evidence>
<keyword evidence="4" id="KW-0028">Amino-acid biosynthesis</keyword>
<dbReference type="HOGENOM" id="CLU_027272_3_4_4"/>
<dbReference type="InterPro" id="IPR008948">
    <property type="entry name" value="L-Aspartase-like"/>
</dbReference>
<evidence type="ECO:0000256" key="1">
    <source>
        <dbReference type="ARBA" id="ARBA00000985"/>
    </source>
</evidence>
<dbReference type="GeneID" id="56477648"/>
<dbReference type="OrthoDB" id="9769623at2"/>
<dbReference type="Gene3D" id="1.10.40.30">
    <property type="entry name" value="Fumarase/aspartase (C-terminal domain)"/>
    <property type="match status" value="1"/>
</dbReference>
<dbReference type="PANTHER" id="PTHR43814:SF1">
    <property type="entry name" value="ARGININOSUCCINATE LYASE"/>
    <property type="match status" value="1"/>
</dbReference>
<dbReference type="InterPro" id="IPR009049">
    <property type="entry name" value="Argininosuccinate_lyase"/>
</dbReference>
<dbReference type="InterPro" id="IPR024083">
    <property type="entry name" value="Fumarase/histidase_N"/>
</dbReference>
<dbReference type="KEGG" id="bbh:BN112_4546"/>
<dbReference type="PRINTS" id="PR00149">
    <property type="entry name" value="FUMRATELYASE"/>
</dbReference>
<dbReference type="CDD" id="cd01359">
    <property type="entry name" value="Argininosuccinate_lyase"/>
    <property type="match status" value="1"/>
</dbReference>
<dbReference type="Pfam" id="PF00206">
    <property type="entry name" value="Lyase_1"/>
    <property type="match status" value="1"/>
</dbReference>
<dbReference type="SUPFAM" id="SSF48557">
    <property type="entry name" value="L-aspartase-like"/>
    <property type="match status" value="1"/>
</dbReference>
<dbReference type="GO" id="GO:0005829">
    <property type="term" value="C:cytosol"/>
    <property type="evidence" value="ECO:0007669"/>
    <property type="project" value="TreeGrafter"/>
</dbReference>
<protein>
    <recommendedName>
        <fullName evidence="3">argininosuccinate lyase</fullName>
        <ecNumber evidence="3">4.3.2.1</ecNumber>
    </recommendedName>
</protein>
<organism evidence="8 9">
    <name type="scientific">Bordetella bronchiseptica 253</name>
    <dbReference type="NCBI Taxonomy" id="568707"/>
    <lineage>
        <taxon>Bacteria</taxon>
        <taxon>Pseudomonadati</taxon>
        <taxon>Pseudomonadota</taxon>
        <taxon>Betaproteobacteria</taxon>
        <taxon>Burkholderiales</taxon>
        <taxon>Alcaligenaceae</taxon>
        <taxon>Bordetella</taxon>
    </lineage>
</organism>
<dbReference type="Gene3D" id="1.10.275.10">
    <property type="entry name" value="Fumarase/aspartase (N-terminal domain)"/>
    <property type="match status" value="1"/>
</dbReference>
<dbReference type="EMBL" id="HE965806">
    <property type="protein sequence ID" value="CCJ56460.1"/>
    <property type="molecule type" value="Genomic_DNA"/>
</dbReference>
<dbReference type="AlphaFoldDB" id="A0A0C6PE65"/>
<dbReference type="Gene3D" id="1.20.200.10">
    <property type="entry name" value="Fumarase/aspartase (Central domain)"/>
    <property type="match status" value="1"/>
</dbReference>
<evidence type="ECO:0000256" key="4">
    <source>
        <dbReference type="ARBA" id="ARBA00022571"/>
    </source>
</evidence>
<gene>
    <name evidence="8" type="primary">argH</name>
    <name evidence="8" type="ORF">BN112_4546</name>
</gene>
<dbReference type="InterPro" id="IPR000362">
    <property type="entry name" value="Fumarate_lyase_fam"/>
</dbReference>
<dbReference type="InterPro" id="IPR029419">
    <property type="entry name" value="Arg_succ_lyase_C"/>
</dbReference>
<accession>A0A0C6PE65</accession>
<dbReference type="Pfam" id="PF14698">
    <property type="entry name" value="ASL_C2"/>
    <property type="match status" value="1"/>
</dbReference>